<evidence type="ECO:0000313" key="2">
    <source>
        <dbReference type="Proteomes" id="UP000242447"/>
    </source>
</evidence>
<reference evidence="1 2" key="1">
    <citation type="submission" date="2017-02" db="EMBL/GenBank/DDBJ databases">
        <title>Ketogulonicigenium robustum SPU B003 Genome sequencing and assembly.</title>
        <authorList>
            <person name="Li Y."/>
            <person name="Liu L."/>
            <person name="Wang C."/>
            <person name="Zhang M."/>
            <person name="Zhang T."/>
            <person name="Zhang Y."/>
        </authorList>
    </citation>
    <scope>NUCLEOTIDE SEQUENCE [LARGE SCALE GENOMIC DNA]</scope>
    <source>
        <strain evidence="1 2">SPU_B003</strain>
    </source>
</reference>
<dbReference type="AlphaFoldDB" id="A0A1W6NZC6"/>
<organism evidence="1 2">
    <name type="scientific">Ketogulonicigenium robustum</name>
    <dbReference type="NCBI Taxonomy" id="92947"/>
    <lineage>
        <taxon>Bacteria</taxon>
        <taxon>Pseudomonadati</taxon>
        <taxon>Pseudomonadota</taxon>
        <taxon>Alphaproteobacteria</taxon>
        <taxon>Rhodobacterales</taxon>
        <taxon>Roseobacteraceae</taxon>
        <taxon>Ketogulonicigenium</taxon>
    </lineage>
</organism>
<dbReference type="Gene3D" id="1.10.530.10">
    <property type="match status" value="1"/>
</dbReference>
<gene>
    <name evidence="1" type="ORF">BVG79_01104</name>
</gene>
<dbReference type="SUPFAM" id="SSF53955">
    <property type="entry name" value="Lysozyme-like"/>
    <property type="match status" value="1"/>
</dbReference>
<sequence length="192" mass="21304">MAVSIDSEHARRIIIVAREQRLTRAQTAYVLATAWHETGAFKWLREIWGPTPAQLRYEGRADLGNTVPGDGKRFMGRGYVQITGRRNYTDWSKRTGMALIFQPELAEQPAVAARILVEGMRLGTFTKYALADFINDACTDFVGARRIVNGTDKAALIAGYAEAFMALLPDDSGSLWARIIKALWGIIKGNAK</sequence>
<dbReference type="EMBL" id="CP019937">
    <property type="protein sequence ID" value="ARO14450.1"/>
    <property type="molecule type" value="Genomic_DNA"/>
</dbReference>
<protein>
    <recommendedName>
        <fullName evidence="3">Chitinase</fullName>
    </recommendedName>
</protein>
<evidence type="ECO:0008006" key="3">
    <source>
        <dbReference type="Google" id="ProtNLM"/>
    </source>
</evidence>
<proteinExistence type="predicted"/>
<dbReference type="KEGG" id="kro:BVG79_01104"/>
<keyword evidence="2" id="KW-1185">Reference proteome</keyword>
<dbReference type="STRING" id="92947.BVG79_01104"/>
<evidence type="ECO:0000313" key="1">
    <source>
        <dbReference type="EMBL" id="ARO14450.1"/>
    </source>
</evidence>
<dbReference type="RefSeq" id="WP_085786006.1">
    <property type="nucleotide sequence ID" value="NZ_CP019937.1"/>
</dbReference>
<accession>A0A1W6NZC6</accession>
<dbReference type="OrthoDB" id="9798982at2"/>
<name>A0A1W6NZC6_9RHOB</name>
<dbReference type="Proteomes" id="UP000242447">
    <property type="component" value="Chromosome"/>
</dbReference>
<dbReference type="InterPro" id="IPR023346">
    <property type="entry name" value="Lysozyme-like_dom_sf"/>
</dbReference>